<gene>
    <name evidence="8" type="ORF">ET989_02420</name>
</gene>
<sequence length="79" mass="8467">MSNALVRSSSDKVIAGVCGGLARQFGIDSNLLRVLFVLGAIFLQFGWLIYVALWLLLPAESSGRTGFDALKDQFGSSSN</sequence>
<dbReference type="OrthoDB" id="7359894at2"/>
<organism evidence="8 9">
    <name type="scientific">Propioniciclava sinopodophylli</name>
    <dbReference type="NCBI Taxonomy" id="1837344"/>
    <lineage>
        <taxon>Bacteria</taxon>
        <taxon>Bacillati</taxon>
        <taxon>Actinomycetota</taxon>
        <taxon>Actinomycetes</taxon>
        <taxon>Propionibacteriales</taxon>
        <taxon>Propionibacteriaceae</taxon>
        <taxon>Propioniciclava</taxon>
    </lineage>
</organism>
<evidence type="ECO:0000256" key="4">
    <source>
        <dbReference type="ARBA" id="ARBA00022989"/>
    </source>
</evidence>
<dbReference type="RefSeq" id="WP_131166975.1">
    <property type="nucleotide sequence ID" value="NZ_SDMQ01000002.1"/>
</dbReference>
<evidence type="ECO:0000256" key="5">
    <source>
        <dbReference type="ARBA" id="ARBA00023136"/>
    </source>
</evidence>
<feature type="transmembrane region" description="Helical" evidence="6">
    <location>
        <begin position="34"/>
        <end position="57"/>
    </location>
</feature>
<dbReference type="Pfam" id="PF04024">
    <property type="entry name" value="PspC"/>
    <property type="match status" value="1"/>
</dbReference>
<proteinExistence type="predicted"/>
<dbReference type="EMBL" id="SDMQ01000002">
    <property type="protein sequence ID" value="TBT87189.1"/>
    <property type="molecule type" value="Genomic_DNA"/>
</dbReference>
<evidence type="ECO:0000256" key="6">
    <source>
        <dbReference type="SAM" id="Phobius"/>
    </source>
</evidence>
<dbReference type="GO" id="GO:0005886">
    <property type="term" value="C:plasma membrane"/>
    <property type="evidence" value="ECO:0007669"/>
    <property type="project" value="UniProtKB-SubCell"/>
</dbReference>
<comment type="subcellular location">
    <subcellularLocation>
        <location evidence="1">Cell membrane</location>
        <topology evidence="1">Single-pass membrane protein</topology>
    </subcellularLocation>
</comment>
<keyword evidence="9" id="KW-1185">Reference proteome</keyword>
<dbReference type="AlphaFoldDB" id="A0A4Q9KFK2"/>
<evidence type="ECO:0000313" key="8">
    <source>
        <dbReference type="EMBL" id="TBT87189.1"/>
    </source>
</evidence>
<keyword evidence="4 6" id="KW-1133">Transmembrane helix</keyword>
<name>A0A4Q9KFK2_9ACTN</name>
<reference evidence="8 9" key="1">
    <citation type="submission" date="2019-01" db="EMBL/GenBank/DDBJ databases">
        <title>Lactibacter flavus gen. nov., sp. nov., a novel bacterium of the family Propionibacteriaceae isolated from raw milk and dairy products.</title>
        <authorList>
            <person name="Huptas C."/>
            <person name="Wenning M."/>
            <person name="Breitenwieser F."/>
            <person name="Doll E."/>
            <person name="Von Neubeck M."/>
            <person name="Busse H.-J."/>
            <person name="Scherer S."/>
        </authorList>
    </citation>
    <scope>NUCLEOTIDE SEQUENCE [LARGE SCALE GENOMIC DNA]</scope>
    <source>
        <strain evidence="8 9">KCTC 33808</strain>
    </source>
</reference>
<keyword evidence="2" id="KW-1003">Cell membrane</keyword>
<dbReference type="InterPro" id="IPR052027">
    <property type="entry name" value="PspC"/>
</dbReference>
<dbReference type="InterPro" id="IPR007168">
    <property type="entry name" value="Phageshock_PspC_N"/>
</dbReference>
<evidence type="ECO:0000256" key="3">
    <source>
        <dbReference type="ARBA" id="ARBA00022692"/>
    </source>
</evidence>
<evidence type="ECO:0000256" key="1">
    <source>
        <dbReference type="ARBA" id="ARBA00004162"/>
    </source>
</evidence>
<comment type="caution">
    <text evidence="8">The sequence shown here is derived from an EMBL/GenBank/DDBJ whole genome shotgun (WGS) entry which is preliminary data.</text>
</comment>
<feature type="domain" description="Phage shock protein PspC N-terminal" evidence="7">
    <location>
        <begin position="4"/>
        <end position="60"/>
    </location>
</feature>
<accession>A0A4Q9KFK2</accession>
<evidence type="ECO:0000256" key="2">
    <source>
        <dbReference type="ARBA" id="ARBA00022475"/>
    </source>
</evidence>
<protein>
    <submittedName>
        <fullName evidence="8">PspC domain-containing protein</fullName>
    </submittedName>
</protein>
<keyword evidence="3 6" id="KW-0812">Transmembrane</keyword>
<dbReference type="PANTHER" id="PTHR33885:SF3">
    <property type="entry name" value="PHAGE SHOCK PROTEIN C"/>
    <property type="match status" value="1"/>
</dbReference>
<dbReference type="Proteomes" id="UP000292373">
    <property type="component" value="Unassembled WGS sequence"/>
</dbReference>
<dbReference type="PANTHER" id="PTHR33885">
    <property type="entry name" value="PHAGE SHOCK PROTEIN C"/>
    <property type="match status" value="1"/>
</dbReference>
<evidence type="ECO:0000259" key="7">
    <source>
        <dbReference type="Pfam" id="PF04024"/>
    </source>
</evidence>
<keyword evidence="5 6" id="KW-0472">Membrane</keyword>
<evidence type="ECO:0000313" key="9">
    <source>
        <dbReference type="Proteomes" id="UP000292373"/>
    </source>
</evidence>